<name>A0A8H4KF11_9HYPO</name>
<dbReference type="Proteomes" id="UP000605986">
    <property type="component" value="Unassembled WGS sequence"/>
</dbReference>
<proteinExistence type="predicted"/>
<protein>
    <submittedName>
        <fullName evidence="1">Uncharacterized protein</fullName>
    </submittedName>
</protein>
<keyword evidence="2" id="KW-1185">Reference proteome</keyword>
<evidence type="ECO:0000313" key="1">
    <source>
        <dbReference type="EMBL" id="KAF4450007.1"/>
    </source>
</evidence>
<gene>
    <name evidence="1" type="ORF">F53441_6791</name>
</gene>
<accession>A0A8H4KF11</accession>
<sequence>MSSSPKSSARPPQIEDALEEIEKYKVEVSKLDGMFHECHDLHQKHPDIARDMKNKIDLTFKTILEAEKLIDKVKSRKFRFTKELSKPESNEFYKLKDQMAANNVEVKNIARRLERITESQPADEPGRSSFDLFNPLIEKTIPFTEPYDEDLCDF</sequence>
<comment type="caution">
    <text evidence="1">The sequence shown here is derived from an EMBL/GenBank/DDBJ whole genome shotgun (WGS) entry which is preliminary data.</text>
</comment>
<evidence type="ECO:0000313" key="2">
    <source>
        <dbReference type="Proteomes" id="UP000605986"/>
    </source>
</evidence>
<dbReference type="OrthoDB" id="5092055at2759"/>
<dbReference type="EMBL" id="JAADJG010000261">
    <property type="protein sequence ID" value="KAF4450007.1"/>
    <property type="molecule type" value="Genomic_DNA"/>
</dbReference>
<reference evidence="1" key="1">
    <citation type="submission" date="2020-01" db="EMBL/GenBank/DDBJ databases">
        <title>Identification and distribution of gene clusters putatively required for synthesis of sphingolipid metabolism inhibitors in phylogenetically diverse species of the filamentous fungus Fusarium.</title>
        <authorList>
            <person name="Kim H.-S."/>
            <person name="Busman M."/>
            <person name="Brown D.W."/>
            <person name="Divon H."/>
            <person name="Uhlig S."/>
            <person name="Proctor R.H."/>
        </authorList>
    </citation>
    <scope>NUCLEOTIDE SEQUENCE</scope>
    <source>
        <strain evidence="1">NRRL 53441</strain>
    </source>
</reference>
<dbReference type="AlphaFoldDB" id="A0A8H4KF11"/>
<organism evidence="1 2">
    <name type="scientific">Fusarium austroafricanum</name>
    <dbReference type="NCBI Taxonomy" id="2364996"/>
    <lineage>
        <taxon>Eukaryota</taxon>
        <taxon>Fungi</taxon>
        <taxon>Dikarya</taxon>
        <taxon>Ascomycota</taxon>
        <taxon>Pezizomycotina</taxon>
        <taxon>Sordariomycetes</taxon>
        <taxon>Hypocreomycetidae</taxon>
        <taxon>Hypocreales</taxon>
        <taxon>Nectriaceae</taxon>
        <taxon>Fusarium</taxon>
        <taxon>Fusarium concolor species complex</taxon>
    </lineage>
</organism>